<evidence type="ECO:0000313" key="2">
    <source>
        <dbReference type="Proteomes" id="UP000017837"/>
    </source>
</evidence>
<dbReference type="Proteomes" id="UP000017837">
    <property type="component" value="Unassembled WGS sequence"/>
</dbReference>
<gene>
    <name evidence="1" type="ORF">ABENE_01425</name>
</gene>
<sequence>MWFCLVRDKARWAGLLAICAILWWPRVTPPDIWIDPEGGNAAIRASAGAHVMRERVRQYGLEQWREHYGLRSQAISARDADYICKGYGCTPKSEAAMKVGFWFRNKPPKPERLTELCQISDLVILRSPVGDWLDECAGVNRISAVDFRTLGAIELTRQTDTQKGWEIKAAQPLRGHRYWSSPSQAEGDAAY</sequence>
<dbReference type="EMBL" id="AWGB01000004">
    <property type="protein sequence ID" value="ESQ94196.1"/>
    <property type="molecule type" value="Genomic_DNA"/>
</dbReference>
<keyword evidence="2" id="KW-1185">Reference proteome</keyword>
<name>V4Q0Q5_9CAUL</name>
<protein>
    <submittedName>
        <fullName evidence="1">Uncharacterized protein</fullName>
    </submittedName>
</protein>
<proteinExistence type="predicted"/>
<comment type="caution">
    <text evidence="1">The sequence shown here is derived from an EMBL/GenBank/DDBJ whole genome shotgun (WGS) entry which is preliminary data.</text>
</comment>
<dbReference type="eggNOG" id="COG0658">
    <property type="taxonomic scope" value="Bacteria"/>
</dbReference>
<dbReference type="AlphaFoldDB" id="V4Q0Q5"/>
<reference evidence="1 2" key="1">
    <citation type="journal article" date="2014" name="Nature">
        <title>Sequential evolution of bacterial morphology by co-option of a developmental regulator.</title>
        <authorList>
            <person name="Jiang C."/>
            <person name="Brown P.J."/>
            <person name="Ducret A."/>
            <person name="Brun Y.V."/>
        </authorList>
    </citation>
    <scope>NUCLEOTIDE SEQUENCE [LARGE SCALE GENOMIC DNA]</scope>
    <source>
        <strain evidence="1 2">DSM 16100</strain>
    </source>
</reference>
<evidence type="ECO:0000313" key="1">
    <source>
        <dbReference type="EMBL" id="ESQ94196.1"/>
    </source>
</evidence>
<organism evidence="1 2">
    <name type="scientific">Asticcacaulis benevestitus DSM 16100 = ATCC BAA-896</name>
    <dbReference type="NCBI Taxonomy" id="1121022"/>
    <lineage>
        <taxon>Bacteria</taxon>
        <taxon>Pseudomonadati</taxon>
        <taxon>Pseudomonadota</taxon>
        <taxon>Alphaproteobacteria</taxon>
        <taxon>Caulobacterales</taxon>
        <taxon>Caulobacteraceae</taxon>
        <taxon>Asticcacaulis</taxon>
    </lineage>
</organism>
<accession>V4Q0Q5</accession>
<dbReference type="STRING" id="1121022.GCA_000376105_00540"/>